<evidence type="ECO:0000313" key="3">
    <source>
        <dbReference type="Proteomes" id="UP000253318"/>
    </source>
</evidence>
<accession>A0A368T8S2</accession>
<dbReference type="Proteomes" id="UP000253318">
    <property type="component" value="Unassembled WGS sequence"/>
</dbReference>
<evidence type="ECO:0000313" key="2">
    <source>
        <dbReference type="EMBL" id="RCV60793.1"/>
    </source>
</evidence>
<proteinExistence type="predicted"/>
<dbReference type="EMBL" id="QEIN01000032">
    <property type="protein sequence ID" value="RCV60793.1"/>
    <property type="molecule type" value="Genomic_DNA"/>
</dbReference>
<evidence type="ECO:0000256" key="1">
    <source>
        <dbReference type="SAM" id="MobiDB-lite"/>
    </source>
</evidence>
<feature type="region of interest" description="Disordered" evidence="1">
    <location>
        <begin position="1"/>
        <end position="63"/>
    </location>
</feature>
<dbReference type="AlphaFoldDB" id="A0A368T8S2"/>
<gene>
    <name evidence="2" type="ORF">DEF24_06100</name>
</gene>
<keyword evidence="3" id="KW-1185">Reference proteome</keyword>
<comment type="caution">
    <text evidence="2">The sequence shown here is derived from an EMBL/GenBank/DDBJ whole genome shotgun (WGS) entry which is preliminary data.</text>
</comment>
<sequence>MADDEPKTEVVLPKGAQAAPAPGLTQGSAARPGTADRRPHTRLTAARIRARQAARRRGAESRR</sequence>
<protein>
    <submittedName>
        <fullName evidence="2">Uncharacterized protein</fullName>
    </submittedName>
</protein>
<organism evidence="2 3">
    <name type="scientific">Marinitenerispora sediminis</name>
    <dbReference type="NCBI Taxonomy" id="1931232"/>
    <lineage>
        <taxon>Bacteria</taxon>
        <taxon>Bacillati</taxon>
        <taxon>Actinomycetota</taxon>
        <taxon>Actinomycetes</taxon>
        <taxon>Streptosporangiales</taxon>
        <taxon>Nocardiopsidaceae</taxon>
        <taxon>Marinitenerispora</taxon>
    </lineage>
</organism>
<reference evidence="2 3" key="1">
    <citation type="submission" date="2018-04" db="EMBL/GenBank/DDBJ databases">
        <title>Novel actinobacteria from marine sediment.</title>
        <authorList>
            <person name="Ng Z.Y."/>
            <person name="Tan G.Y.A."/>
        </authorList>
    </citation>
    <scope>NUCLEOTIDE SEQUENCE [LARGE SCALE GENOMIC DNA]</scope>
    <source>
        <strain evidence="2 3">TPS81</strain>
    </source>
</reference>
<name>A0A368T8S2_9ACTN</name>